<accession>A0A0F7KCR4</accession>
<keyword evidence="3" id="KW-1185">Reference proteome</keyword>
<evidence type="ECO:0000313" key="2">
    <source>
        <dbReference type="EMBL" id="TYP86052.1"/>
    </source>
</evidence>
<dbReference type="Gene3D" id="3.40.50.300">
    <property type="entry name" value="P-loop containing nucleotide triphosphate hydrolases"/>
    <property type="match status" value="1"/>
</dbReference>
<dbReference type="Gene3D" id="3.90.1200.10">
    <property type="match status" value="1"/>
</dbReference>
<sequence>MKEEAAQKQLIEALLDPGCYPHPVGRIQHVETHISHVLLTGDFVYKLKKPLNLGFLDFSTLDKRRFYCEEELRLNRRLAPDIYLEVITFNGEIAAPCLNGPGPVLDYAIKMDQFDPDTTLDRLDHLAQLSVQHVDTIASTVADFHLHIPSALMDSPWGTAEMIWDSVAHNFEHISKQAGEKPEGLQWLEAIHQWSVAEHNKLLSDFELRRVQGYVRECHGDLHLGNMAWEAGKLLIFDCIEFNPALRWIDVMSEVAFCYMDLLFRNHHDLASRFLNRYLERTGDYAGMKLLRYYAVYRTMVRAKVAFIRAAQSGLSVEMAEYERQQGLDHLQLAERLTRVVKPVLMITHGLSGSGKTVFSQSLIMRFEMISLRSDIERKRLAGLEALAKSGSSVESGIYSREFSRRTYDFLAELAEILLEAGWHVLIDATFIARWQRELFQQIAMRCGVGFYILDFPVPETLLRQRIQTRNVTGKDASEADISVLELQLKTQEALTHAEAHMVIETTTVESVAAKLKAAVTLHNSLLLFPNQN</sequence>
<dbReference type="PATRIC" id="fig|44574.3.peg.42"/>
<protein>
    <recommendedName>
        <fullName evidence="5">Aminoglycoside phosphotransferase domain-containing protein</fullName>
    </recommendedName>
</protein>
<dbReference type="InterPro" id="IPR011009">
    <property type="entry name" value="Kinase-like_dom_sf"/>
</dbReference>
<dbReference type="AlphaFoldDB" id="A0A0F7KCR4"/>
<evidence type="ECO:0000313" key="4">
    <source>
        <dbReference type="Proteomes" id="UP000324176"/>
    </source>
</evidence>
<dbReference type="KEGG" id="nco:AAW31_00170"/>
<dbReference type="Pfam" id="PF13671">
    <property type="entry name" value="AAA_33"/>
    <property type="match status" value="1"/>
</dbReference>
<organism evidence="1 3">
    <name type="scientific">Nitrosomonas communis</name>
    <dbReference type="NCBI Taxonomy" id="44574"/>
    <lineage>
        <taxon>Bacteria</taxon>
        <taxon>Pseudomonadati</taxon>
        <taxon>Pseudomonadota</taxon>
        <taxon>Betaproteobacteria</taxon>
        <taxon>Nitrosomonadales</taxon>
        <taxon>Nitrosomonadaceae</taxon>
        <taxon>Nitrosomonas</taxon>
    </lineage>
</organism>
<dbReference type="Proteomes" id="UP000034156">
    <property type="component" value="Chromosome"/>
</dbReference>
<evidence type="ECO:0000313" key="1">
    <source>
        <dbReference type="EMBL" id="AKH36594.1"/>
    </source>
</evidence>
<reference evidence="3" key="1">
    <citation type="submission" date="2015-05" db="EMBL/GenBank/DDBJ databases">
        <title>Draft genome of Nitrosomonas communis strain Nm2.</title>
        <authorList>
            <person name="Kozlowski J.A."/>
            <person name="Kits K.D."/>
            <person name="Stein L.Y."/>
        </authorList>
    </citation>
    <scope>NUCLEOTIDE SEQUENCE [LARGE SCALE GENOMIC DNA]</scope>
    <source>
        <strain evidence="3">Nm2</strain>
    </source>
</reference>
<dbReference type="SUPFAM" id="SSF52540">
    <property type="entry name" value="P-loop containing nucleoside triphosphate hydrolases"/>
    <property type="match status" value="1"/>
</dbReference>
<proteinExistence type="predicted"/>
<dbReference type="PANTHER" id="PTHR43883:SF1">
    <property type="entry name" value="GLUCONOKINASE"/>
    <property type="match status" value="1"/>
</dbReference>
<dbReference type="Proteomes" id="UP000324176">
    <property type="component" value="Unassembled WGS sequence"/>
</dbReference>
<dbReference type="EMBL" id="CP011451">
    <property type="protein sequence ID" value="AKH36594.1"/>
    <property type="molecule type" value="Genomic_DNA"/>
</dbReference>
<dbReference type="PANTHER" id="PTHR43883">
    <property type="entry name" value="SLR0207 PROTEIN"/>
    <property type="match status" value="1"/>
</dbReference>
<dbReference type="RefSeq" id="WP_046848697.1">
    <property type="nucleotide sequence ID" value="NZ_CBDIPD010000118.1"/>
</dbReference>
<dbReference type="InterPro" id="IPR027417">
    <property type="entry name" value="P-loop_NTPase"/>
</dbReference>
<reference evidence="2 4" key="3">
    <citation type="submission" date="2019-07" db="EMBL/GenBank/DDBJ databases">
        <title>Active sludge and wastewater microbial communities from Klosterneuburg, Austria.</title>
        <authorList>
            <person name="Wagner M."/>
        </authorList>
    </citation>
    <scope>NUCLEOTIDE SEQUENCE [LARGE SCALE GENOMIC DNA]</scope>
    <source>
        <strain evidence="2 4">Nm2</strain>
    </source>
</reference>
<name>A0A0F7KCR4_9PROT</name>
<dbReference type="SUPFAM" id="SSF56112">
    <property type="entry name" value="Protein kinase-like (PK-like)"/>
    <property type="match status" value="1"/>
</dbReference>
<dbReference type="OrthoDB" id="9810277at2"/>
<gene>
    <name evidence="1" type="ORF">AAW31_00170</name>
    <name evidence="2" type="ORF">BCL69_10349</name>
</gene>
<dbReference type="InterPro" id="IPR052732">
    <property type="entry name" value="Cell-binding_unc_protein"/>
</dbReference>
<evidence type="ECO:0000313" key="3">
    <source>
        <dbReference type="Proteomes" id="UP000034156"/>
    </source>
</evidence>
<evidence type="ECO:0008006" key="5">
    <source>
        <dbReference type="Google" id="ProtNLM"/>
    </source>
</evidence>
<dbReference type="EMBL" id="VNHT01000034">
    <property type="protein sequence ID" value="TYP86052.1"/>
    <property type="molecule type" value="Genomic_DNA"/>
</dbReference>
<reference evidence="1 3" key="2">
    <citation type="journal article" date="2016" name="Genome Announc.">
        <title>Genome Sequence of Nitrosomonas communis Strain Nm2, a Mesophilic Ammonia-Oxidizing Bacterium Isolated from Mediterranean Soil.</title>
        <authorList>
            <person name="Kozlowski J.A."/>
            <person name="Kits K.D."/>
            <person name="Stein L.Y."/>
        </authorList>
    </citation>
    <scope>NUCLEOTIDE SEQUENCE [LARGE SCALE GENOMIC DNA]</scope>
    <source>
        <strain evidence="1 3">Nm2</strain>
    </source>
</reference>